<evidence type="ECO:0000259" key="2">
    <source>
        <dbReference type="Pfam" id="PF14291"/>
    </source>
</evidence>
<dbReference type="InterPro" id="IPR012337">
    <property type="entry name" value="RNaseH-like_sf"/>
</dbReference>
<evidence type="ECO:0000256" key="1">
    <source>
        <dbReference type="SAM" id="Phobius"/>
    </source>
</evidence>
<keyword evidence="4" id="KW-1185">Reference proteome</keyword>
<organism evidence="3 4">
    <name type="scientific">Aphis craccivora</name>
    <name type="common">Cowpea aphid</name>
    <dbReference type="NCBI Taxonomy" id="307492"/>
    <lineage>
        <taxon>Eukaryota</taxon>
        <taxon>Metazoa</taxon>
        <taxon>Ecdysozoa</taxon>
        <taxon>Arthropoda</taxon>
        <taxon>Hexapoda</taxon>
        <taxon>Insecta</taxon>
        <taxon>Pterygota</taxon>
        <taxon>Neoptera</taxon>
        <taxon>Paraneoptera</taxon>
        <taxon>Hemiptera</taxon>
        <taxon>Sternorrhyncha</taxon>
        <taxon>Aphidomorpha</taxon>
        <taxon>Aphidoidea</taxon>
        <taxon>Aphididae</taxon>
        <taxon>Aphidini</taxon>
        <taxon>Aphis</taxon>
        <taxon>Aphis</taxon>
    </lineage>
</organism>
<dbReference type="Pfam" id="PF14291">
    <property type="entry name" value="DUF4371"/>
    <property type="match status" value="1"/>
</dbReference>
<dbReference type="AlphaFoldDB" id="A0A6G0YIJ3"/>
<feature type="domain" description="DUF4371" evidence="2">
    <location>
        <begin position="188"/>
        <end position="350"/>
    </location>
</feature>
<keyword evidence="1" id="KW-0812">Transmembrane</keyword>
<gene>
    <name evidence="3" type="ORF">FWK35_00007055</name>
</gene>
<protein>
    <submittedName>
        <fullName evidence="3">Zinc finger MYM-type protein 1-like</fullName>
    </submittedName>
</protein>
<dbReference type="PANTHER" id="PTHR45749:SF21">
    <property type="entry name" value="DUF4371 DOMAIN-CONTAINING PROTEIN"/>
    <property type="match status" value="1"/>
</dbReference>
<keyword evidence="1" id="KW-0472">Membrane</keyword>
<dbReference type="InterPro" id="IPR025398">
    <property type="entry name" value="DUF4371"/>
</dbReference>
<sequence length="724" mass="84712">MLSIIIDDVLHSYMYWQPSSSQPKQYNLTLIENFQNIELKIRNISDVVSDIEFNKYKISDPYYWPEKINDSLRKYCIHKGPEFFQNKNDDFKHSASIYNHKRFFTASMFKRTLPNEEIGDRNHFNSPFVSKGFDKWKKCEKLSEHENSIDHRSAFTKWLLRSNSNHSINKEMLENILSETKYWNDVVIRLSLRGDNEVFCFTNSDNFLGILELISEFDPFLKSHIERHGNKGKGHPSYLSKTICNEIIILLQNNIINFILAQIKEAKYFSVIMDFTPDQSKVDQMTIVMRYYTLTNVHERLVQLSPIKSHTGESIFVLLEEFLEKAGLNIVNCRGQSYDNASNMSGKYKGLQAYVKKKKCNLAVYIPCTAHSLNFVGVHSVNSHGSTHRWDILTNTLDKNVKDRLLVLKSLSQTRYSCHSDSCQALTHNYIKIIKALKCISENKSENGDTRRDAKMLLKQIKKKDCTSIHLQDSSCDPLNVLNLLKSLKNYILNLKNSSVVYENKVIELGPEINSLYHDEGRRATKKNVDFRSLNNTVLQSGDKFRIEIHNIIIDTFCSELDKRMEAYKFVSDNFLFVTKFIENLILTYKENVDIYIKNEIKPFKEYFSMCKPSIGDIEQTEHFNINDLWKWFNKNKLIDVFPNLYIALKIYLTYIFYLFNLYQNKYRSTLKEENLTALMILSSENDILQTSDNEAIIKEFFQTIAREKLGPHLKFWPQGLNIS</sequence>
<dbReference type="OrthoDB" id="6628242at2759"/>
<dbReference type="EMBL" id="VUJU01003821">
    <property type="protein sequence ID" value="KAF0756579.1"/>
    <property type="molecule type" value="Genomic_DNA"/>
</dbReference>
<dbReference type="SUPFAM" id="SSF53098">
    <property type="entry name" value="Ribonuclease H-like"/>
    <property type="match status" value="1"/>
</dbReference>
<name>A0A6G0YIJ3_APHCR</name>
<dbReference type="Proteomes" id="UP000478052">
    <property type="component" value="Unassembled WGS sequence"/>
</dbReference>
<feature type="transmembrane region" description="Helical" evidence="1">
    <location>
        <begin position="645"/>
        <end position="663"/>
    </location>
</feature>
<dbReference type="PANTHER" id="PTHR45749">
    <property type="match status" value="1"/>
</dbReference>
<keyword evidence="1" id="KW-1133">Transmembrane helix</keyword>
<accession>A0A6G0YIJ3</accession>
<comment type="caution">
    <text evidence="3">The sequence shown here is derived from an EMBL/GenBank/DDBJ whole genome shotgun (WGS) entry which is preliminary data.</text>
</comment>
<reference evidence="3 4" key="1">
    <citation type="submission" date="2019-08" db="EMBL/GenBank/DDBJ databases">
        <title>Whole genome of Aphis craccivora.</title>
        <authorList>
            <person name="Voronova N.V."/>
            <person name="Shulinski R.S."/>
            <person name="Bandarenka Y.V."/>
            <person name="Zhorov D.G."/>
            <person name="Warner D."/>
        </authorList>
    </citation>
    <scope>NUCLEOTIDE SEQUENCE [LARGE SCALE GENOMIC DNA]</scope>
    <source>
        <strain evidence="3">180601</strain>
        <tissue evidence="3">Whole Body</tissue>
    </source>
</reference>
<proteinExistence type="predicted"/>
<evidence type="ECO:0000313" key="3">
    <source>
        <dbReference type="EMBL" id="KAF0756579.1"/>
    </source>
</evidence>
<evidence type="ECO:0000313" key="4">
    <source>
        <dbReference type="Proteomes" id="UP000478052"/>
    </source>
</evidence>